<dbReference type="RefSeq" id="WP_068662729.1">
    <property type="nucleotide sequence ID" value="NZ_LYPB01000049.1"/>
</dbReference>
<protein>
    <submittedName>
        <fullName evidence="1">Uncharacterized protein</fullName>
    </submittedName>
</protein>
<evidence type="ECO:0000313" key="1">
    <source>
        <dbReference type="EMBL" id="OAS21151.1"/>
    </source>
</evidence>
<dbReference type="AlphaFoldDB" id="A0A198AJC3"/>
<name>A0A198AJC3_9BACL</name>
<organism evidence="1 2">
    <name type="scientific">Paenibacillus oryzisoli</name>
    <dbReference type="NCBI Taxonomy" id="1850517"/>
    <lineage>
        <taxon>Bacteria</taxon>
        <taxon>Bacillati</taxon>
        <taxon>Bacillota</taxon>
        <taxon>Bacilli</taxon>
        <taxon>Bacillales</taxon>
        <taxon>Paenibacillaceae</taxon>
        <taxon>Paenibacillus</taxon>
    </lineage>
</organism>
<dbReference type="STRING" id="1850517.A8708_30130"/>
<proteinExistence type="predicted"/>
<gene>
    <name evidence="1" type="ORF">A8708_30130</name>
</gene>
<dbReference type="OrthoDB" id="2305864at2"/>
<sequence>MDYQAFFADVHEWIQKANQAAMQYGMGTQAFWTWVADSAGELCKKYDQNKLAIKQMMMLIEWLEEVDKGRTGGGP</sequence>
<evidence type="ECO:0000313" key="2">
    <source>
        <dbReference type="Proteomes" id="UP000078454"/>
    </source>
</evidence>
<comment type="caution">
    <text evidence="1">The sequence shown here is derived from an EMBL/GenBank/DDBJ whole genome shotgun (WGS) entry which is preliminary data.</text>
</comment>
<reference evidence="1 2" key="1">
    <citation type="submission" date="2016-05" db="EMBL/GenBank/DDBJ databases">
        <title>Paenibacillus sp. 1ZS3-15 nov., isolated from the rhizosphere soil.</title>
        <authorList>
            <person name="Zhang X.X."/>
            <person name="Zhang J."/>
        </authorList>
    </citation>
    <scope>NUCLEOTIDE SEQUENCE [LARGE SCALE GENOMIC DNA]</scope>
    <source>
        <strain evidence="1 2">1ZS3-15</strain>
    </source>
</reference>
<dbReference type="EMBL" id="LYPB01000049">
    <property type="protein sequence ID" value="OAS21151.1"/>
    <property type="molecule type" value="Genomic_DNA"/>
</dbReference>
<accession>A0A198AJC3</accession>
<keyword evidence="2" id="KW-1185">Reference proteome</keyword>
<dbReference type="Proteomes" id="UP000078454">
    <property type="component" value="Unassembled WGS sequence"/>
</dbReference>